<sequence length="160" mass="18092">MVGKLLAFLWGSAELPQAIAYLLLPRESRSFPTTPFHVRKKRTPIPRRSFYHSSLLSMHKALCIKLLRCECQVWRGLYYPLPSIIQADFSRSGFENLPWQRGGGEWGDSCGKKVLGETPQDAVRGGSQRSRGKRAIPRSPHPLNKSLETESSTILPFSLR</sequence>
<organism evidence="2 3">
    <name type="scientific">Halobacillus aidingensis</name>
    <dbReference type="NCBI Taxonomy" id="240303"/>
    <lineage>
        <taxon>Bacteria</taxon>
        <taxon>Bacillati</taxon>
        <taxon>Bacillota</taxon>
        <taxon>Bacilli</taxon>
        <taxon>Bacillales</taxon>
        <taxon>Bacillaceae</taxon>
        <taxon>Halobacillus</taxon>
    </lineage>
</organism>
<dbReference type="EMBL" id="FNIZ01000023">
    <property type="protein sequence ID" value="SDP58969.1"/>
    <property type="molecule type" value="Genomic_DNA"/>
</dbReference>
<keyword evidence="3" id="KW-1185">Reference proteome</keyword>
<evidence type="ECO:0000256" key="1">
    <source>
        <dbReference type="SAM" id="MobiDB-lite"/>
    </source>
</evidence>
<evidence type="ECO:0000313" key="3">
    <source>
        <dbReference type="Proteomes" id="UP000198860"/>
    </source>
</evidence>
<feature type="compositionally biased region" description="Polar residues" evidence="1">
    <location>
        <begin position="149"/>
        <end position="160"/>
    </location>
</feature>
<protein>
    <submittedName>
        <fullName evidence="2">Uncharacterized protein</fullName>
    </submittedName>
</protein>
<accession>A0A1H0TYE6</accession>
<evidence type="ECO:0000313" key="2">
    <source>
        <dbReference type="EMBL" id="SDP58969.1"/>
    </source>
</evidence>
<dbReference type="AlphaFoldDB" id="A0A1H0TYE6"/>
<feature type="region of interest" description="Disordered" evidence="1">
    <location>
        <begin position="116"/>
        <end position="160"/>
    </location>
</feature>
<name>A0A1H0TYE6_HALAD</name>
<reference evidence="3" key="1">
    <citation type="submission" date="2016-10" db="EMBL/GenBank/DDBJ databases">
        <authorList>
            <person name="Varghese N."/>
            <person name="Submissions S."/>
        </authorList>
    </citation>
    <scope>NUCLEOTIDE SEQUENCE [LARGE SCALE GENOMIC DNA]</scope>
    <source>
        <strain evidence="3">CGMCC 1.3703</strain>
    </source>
</reference>
<gene>
    <name evidence="2" type="ORF">SAMN05421677_12343</name>
</gene>
<dbReference type="Proteomes" id="UP000198860">
    <property type="component" value="Unassembled WGS sequence"/>
</dbReference>
<proteinExistence type="predicted"/>